<keyword evidence="3" id="KW-1185">Reference proteome</keyword>
<name>A0A072VLS2_MEDTR</name>
<evidence type="ECO:0000313" key="3">
    <source>
        <dbReference type="Proteomes" id="UP000002051"/>
    </source>
</evidence>
<evidence type="ECO:0000313" key="1">
    <source>
        <dbReference type="EMBL" id="KEH42934.1"/>
    </source>
</evidence>
<sequence>MIFLVRLIWCSEHIIPLQTEGNLSAQILQSQIVGIPVPILTSNVRSTPPSPSWFKLNIDAPGPAGDGSWGLSALICDAGGVVVEANSCKRQRLWQ</sequence>
<accession>A0A072VLS2</accession>
<dbReference type="Proteomes" id="UP000002051">
    <property type="component" value="Unassembled WGS sequence"/>
</dbReference>
<dbReference type="EMBL" id="CM001217">
    <property type="protein sequence ID" value="KEH42934.1"/>
    <property type="molecule type" value="Genomic_DNA"/>
</dbReference>
<evidence type="ECO:0000313" key="2">
    <source>
        <dbReference type="EnsemblPlants" id="KEH42934"/>
    </source>
</evidence>
<organism evidence="1 3">
    <name type="scientific">Medicago truncatula</name>
    <name type="common">Barrel medic</name>
    <name type="synonym">Medicago tribuloides</name>
    <dbReference type="NCBI Taxonomy" id="3880"/>
    <lineage>
        <taxon>Eukaryota</taxon>
        <taxon>Viridiplantae</taxon>
        <taxon>Streptophyta</taxon>
        <taxon>Embryophyta</taxon>
        <taxon>Tracheophyta</taxon>
        <taxon>Spermatophyta</taxon>
        <taxon>Magnoliopsida</taxon>
        <taxon>eudicotyledons</taxon>
        <taxon>Gunneridae</taxon>
        <taxon>Pentapetalae</taxon>
        <taxon>rosids</taxon>
        <taxon>fabids</taxon>
        <taxon>Fabales</taxon>
        <taxon>Fabaceae</taxon>
        <taxon>Papilionoideae</taxon>
        <taxon>50 kb inversion clade</taxon>
        <taxon>NPAAA clade</taxon>
        <taxon>Hologalegina</taxon>
        <taxon>IRL clade</taxon>
        <taxon>Trifolieae</taxon>
        <taxon>Medicago</taxon>
    </lineage>
</organism>
<dbReference type="AlphaFoldDB" id="A0A072VLS2"/>
<reference evidence="1 3" key="1">
    <citation type="journal article" date="2011" name="Nature">
        <title>The Medicago genome provides insight into the evolution of rhizobial symbioses.</title>
        <authorList>
            <person name="Young N.D."/>
            <person name="Debelle F."/>
            <person name="Oldroyd G.E."/>
            <person name="Geurts R."/>
            <person name="Cannon S.B."/>
            <person name="Udvardi M.K."/>
            <person name="Benedito V.A."/>
            <person name="Mayer K.F."/>
            <person name="Gouzy J."/>
            <person name="Schoof H."/>
            <person name="Van de Peer Y."/>
            <person name="Proost S."/>
            <person name="Cook D.R."/>
            <person name="Meyers B.C."/>
            <person name="Spannagl M."/>
            <person name="Cheung F."/>
            <person name="De Mita S."/>
            <person name="Krishnakumar V."/>
            <person name="Gundlach H."/>
            <person name="Zhou S."/>
            <person name="Mudge J."/>
            <person name="Bharti A.K."/>
            <person name="Murray J.D."/>
            <person name="Naoumkina M.A."/>
            <person name="Rosen B."/>
            <person name="Silverstein K.A."/>
            <person name="Tang H."/>
            <person name="Rombauts S."/>
            <person name="Zhao P.X."/>
            <person name="Zhou P."/>
            <person name="Barbe V."/>
            <person name="Bardou P."/>
            <person name="Bechner M."/>
            <person name="Bellec A."/>
            <person name="Berger A."/>
            <person name="Berges H."/>
            <person name="Bidwell S."/>
            <person name="Bisseling T."/>
            <person name="Choisne N."/>
            <person name="Couloux A."/>
            <person name="Denny R."/>
            <person name="Deshpande S."/>
            <person name="Dai X."/>
            <person name="Doyle J.J."/>
            <person name="Dudez A.M."/>
            <person name="Farmer A.D."/>
            <person name="Fouteau S."/>
            <person name="Franken C."/>
            <person name="Gibelin C."/>
            <person name="Gish J."/>
            <person name="Goldstein S."/>
            <person name="Gonzalez A.J."/>
            <person name="Green P.J."/>
            <person name="Hallab A."/>
            <person name="Hartog M."/>
            <person name="Hua A."/>
            <person name="Humphray S.J."/>
            <person name="Jeong D.H."/>
            <person name="Jing Y."/>
            <person name="Jocker A."/>
            <person name="Kenton S.M."/>
            <person name="Kim D.J."/>
            <person name="Klee K."/>
            <person name="Lai H."/>
            <person name="Lang C."/>
            <person name="Lin S."/>
            <person name="Macmil S.L."/>
            <person name="Magdelenat G."/>
            <person name="Matthews L."/>
            <person name="McCorrison J."/>
            <person name="Monaghan E.L."/>
            <person name="Mun J.H."/>
            <person name="Najar F.Z."/>
            <person name="Nicholson C."/>
            <person name="Noirot C."/>
            <person name="O'Bleness M."/>
            <person name="Paule C.R."/>
            <person name="Poulain J."/>
            <person name="Prion F."/>
            <person name="Qin B."/>
            <person name="Qu C."/>
            <person name="Retzel E.F."/>
            <person name="Riddle C."/>
            <person name="Sallet E."/>
            <person name="Samain S."/>
            <person name="Samson N."/>
            <person name="Sanders I."/>
            <person name="Saurat O."/>
            <person name="Scarpelli C."/>
            <person name="Schiex T."/>
            <person name="Segurens B."/>
            <person name="Severin A.J."/>
            <person name="Sherrier D.J."/>
            <person name="Shi R."/>
            <person name="Sims S."/>
            <person name="Singer S.R."/>
            <person name="Sinharoy S."/>
            <person name="Sterck L."/>
            <person name="Viollet A."/>
            <person name="Wang B.B."/>
            <person name="Wang K."/>
            <person name="Wang M."/>
            <person name="Wang X."/>
            <person name="Warfsmann J."/>
            <person name="Weissenbach J."/>
            <person name="White D.D."/>
            <person name="White J.D."/>
            <person name="Wiley G.B."/>
            <person name="Wincker P."/>
            <person name="Xing Y."/>
            <person name="Yang L."/>
            <person name="Yao Z."/>
            <person name="Ying F."/>
            <person name="Zhai J."/>
            <person name="Zhou L."/>
            <person name="Zuber A."/>
            <person name="Denarie J."/>
            <person name="Dixon R.A."/>
            <person name="May G.D."/>
            <person name="Schwartz D.C."/>
            <person name="Rogers J."/>
            <person name="Quetier F."/>
            <person name="Town C.D."/>
            <person name="Roe B.A."/>
        </authorList>
    </citation>
    <scope>NUCLEOTIDE SEQUENCE [LARGE SCALE GENOMIC DNA]</scope>
    <source>
        <strain evidence="1">A17</strain>
        <strain evidence="2 3">cv. Jemalong A17</strain>
    </source>
</reference>
<reference evidence="1 3" key="2">
    <citation type="journal article" date="2014" name="BMC Genomics">
        <title>An improved genome release (version Mt4.0) for the model legume Medicago truncatula.</title>
        <authorList>
            <person name="Tang H."/>
            <person name="Krishnakumar V."/>
            <person name="Bidwell S."/>
            <person name="Rosen B."/>
            <person name="Chan A."/>
            <person name="Zhou S."/>
            <person name="Gentzbittel L."/>
            <person name="Childs K.L."/>
            <person name="Yandell M."/>
            <person name="Gundlach H."/>
            <person name="Mayer K.F."/>
            <person name="Schwartz D.C."/>
            <person name="Town C.D."/>
        </authorList>
    </citation>
    <scope>GENOME REANNOTATION</scope>
    <source>
        <strain evidence="1">A17</strain>
        <strain evidence="2 3">cv. Jemalong A17</strain>
    </source>
</reference>
<dbReference type="EnsemblPlants" id="KEH42934">
    <property type="protein sequence ID" value="KEH42934"/>
    <property type="gene ID" value="MTR_1g078180"/>
</dbReference>
<protein>
    <submittedName>
        <fullName evidence="1 2">Uncharacterized protein</fullName>
    </submittedName>
</protein>
<gene>
    <name evidence="1" type="ordered locus">MTR_1g078180</name>
</gene>
<proteinExistence type="predicted"/>
<dbReference type="HOGENOM" id="CLU_2375964_0_0_1"/>
<reference evidence="2" key="3">
    <citation type="submission" date="2015-04" db="UniProtKB">
        <authorList>
            <consortium name="EnsemblPlants"/>
        </authorList>
    </citation>
    <scope>IDENTIFICATION</scope>
    <source>
        <strain evidence="2">cv. Jemalong A17</strain>
    </source>
</reference>